<dbReference type="AlphaFoldDB" id="A0AAD7IBJ5"/>
<dbReference type="EMBL" id="JARKIB010000113">
    <property type="protein sequence ID" value="KAJ7738127.1"/>
    <property type="molecule type" value="Genomic_DNA"/>
</dbReference>
<dbReference type="Proteomes" id="UP001215598">
    <property type="component" value="Unassembled WGS sequence"/>
</dbReference>
<proteinExistence type="predicted"/>
<keyword evidence="2" id="KW-1185">Reference proteome</keyword>
<accession>A0AAD7IBJ5</accession>
<protein>
    <submittedName>
        <fullName evidence="1">Uncharacterized protein</fullName>
    </submittedName>
</protein>
<evidence type="ECO:0000313" key="1">
    <source>
        <dbReference type="EMBL" id="KAJ7738127.1"/>
    </source>
</evidence>
<name>A0AAD7IBJ5_9AGAR</name>
<gene>
    <name evidence="1" type="ORF">B0H16DRAFT_1325573</name>
</gene>
<reference evidence="1" key="1">
    <citation type="submission" date="2023-03" db="EMBL/GenBank/DDBJ databases">
        <title>Massive genome expansion in bonnet fungi (Mycena s.s.) driven by repeated elements and novel gene families across ecological guilds.</title>
        <authorList>
            <consortium name="Lawrence Berkeley National Laboratory"/>
            <person name="Harder C.B."/>
            <person name="Miyauchi S."/>
            <person name="Viragh M."/>
            <person name="Kuo A."/>
            <person name="Thoen E."/>
            <person name="Andreopoulos B."/>
            <person name="Lu D."/>
            <person name="Skrede I."/>
            <person name="Drula E."/>
            <person name="Henrissat B."/>
            <person name="Morin E."/>
            <person name="Kohler A."/>
            <person name="Barry K."/>
            <person name="LaButti K."/>
            <person name="Morin E."/>
            <person name="Salamov A."/>
            <person name="Lipzen A."/>
            <person name="Mereny Z."/>
            <person name="Hegedus B."/>
            <person name="Baldrian P."/>
            <person name="Stursova M."/>
            <person name="Weitz H."/>
            <person name="Taylor A."/>
            <person name="Grigoriev I.V."/>
            <person name="Nagy L.G."/>
            <person name="Martin F."/>
            <person name="Kauserud H."/>
        </authorList>
    </citation>
    <scope>NUCLEOTIDE SEQUENCE</scope>
    <source>
        <strain evidence="1">CBHHK182m</strain>
    </source>
</reference>
<organism evidence="1 2">
    <name type="scientific">Mycena metata</name>
    <dbReference type="NCBI Taxonomy" id="1033252"/>
    <lineage>
        <taxon>Eukaryota</taxon>
        <taxon>Fungi</taxon>
        <taxon>Dikarya</taxon>
        <taxon>Basidiomycota</taxon>
        <taxon>Agaricomycotina</taxon>
        <taxon>Agaricomycetes</taxon>
        <taxon>Agaricomycetidae</taxon>
        <taxon>Agaricales</taxon>
        <taxon>Marasmiineae</taxon>
        <taxon>Mycenaceae</taxon>
        <taxon>Mycena</taxon>
    </lineage>
</organism>
<sequence>MPTKREEALPLRYHFHDKPSDAAVAPLYTHLTSLRFLAISAPLKAGLRFTLALRIPLQNSYPAARQVPSIVAADCPNANGVVLRLNTALQRDLDRLSQVWTAEVVGVPGTSLVMKIIQPSLCPLPDPSNSKWREAYYDPLDLAHNEAWVYQMLAHRQGLSIPYFFGLFDIITPSGEAAWALVLEFVPGPTVHDIVTFTSTADVHDFVRPFTTSATLSG</sequence>
<evidence type="ECO:0000313" key="2">
    <source>
        <dbReference type="Proteomes" id="UP001215598"/>
    </source>
</evidence>
<comment type="caution">
    <text evidence="1">The sequence shown here is derived from an EMBL/GenBank/DDBJ whole genome shotgun (WGS) entry which is preliminary data.</text>
</comment>